<accession>A0A1R4HV58</accession>
<organism evidence="3 4">
    <name type="scientific">Halomonas citrativorans</name>
    <dbReference type="NCBI Taxonomy" id="2742612"/>
    <lineage>
        <taxon>Bacteria</taxon>
        <taxon>Pseudomonadati</taxon>
        <taxon>Pseudomonadota</taxon>
        <taxon>Gammaproteobacteria</taxon>
        <taxon>Oceanospirillales</taxon>
        <taxon>Halomonadaceae</taxon>
        <taxon>Halomonas</taxon>
    </lineage>
</organism>
<dbReference type="Proteomes" id="UP000196331">
    <property type="component" value="Unassembled WGS sequence"/>
</dbReference>
<dbReference type="RefSeq" id="WP_087107087.1">
    <property type="nucleotide sequence ID" value="NZ_FUKM01000021.1"/>
</dbReference>
<evidence type="ECO:0000313" key="3">
    <source>
        <dbReference type="EMBL" id="SJN11425.1"/>
    </source>
</evidence>
<dbReference type="InterPro" id="IPR018389">
    <property type="entry name" value="DctP_fam"/>
</dbReference>
<dbReference type="PANTHER" id="PTHR33376">
    <property type="match status" value="1"/>
</dbReference>
<evidence type="ECO:0000313" key="4">
    <source>
        <dbReference type="Proteomes" id="UP000196331"/>
    </source>
</evidence>
<dbReference type="InterPro" id="IPR038404">
    <property type="entry name" value="TRAP_DctP_sf"/>
</dbReference>
<dbReference type="AlphaFoldDB" id="A0A1R4HV58"/>
<dbReference type="NCBIfam" id="TIGR00787">
    <property type="entry name" value="dctP"/>
    <property type="match status" value="1"/>
</dbReference>
<feature type="signal peptide" evidence="2">
    <location>
        <begin position="1"/>
        <end position="22"/>
    </location>
</feature>
<dbReference type="InterPro" id="IPR004682">
    <property type="entry name" value="TRAP_DctP"/>
</dbReference>
<dbReference type="NCBIfam" id="NF037995">
    <property type="entry name" value="TRAP_S1"/>
    <property type="match status" value="1"/>
</dbReference>
<sequence>MKASMIPLAVAISAALITSAEARELRLGHSSSESNPRHEAALYFADRVEELSGGDMTVSVSSNAQLGDDVEMITGLRLGTIDLSISSQGAMSSIVEEATLIGLPFLFSDSPAAWEVLDGEVGDTLREKMADNGAVVLGFWDNGIRLISNNVRPVTEPSDMKGLKIRIPQDPMATDIFSVLGANPVPIPFAETYVALQQGVADGQENPAVNIHSQKFHEVQDYLSLSHHKYEFLPLLVSQIAWSSLTPDQQDVLLQAGQESTEFQRNDAYQANQERLEEIEASGTQITEINTEAFQEAVTPVYDKWREKYPDLVDQLITAAKEAGE</sequence>
<keyword evidence="1 2" id="KW-0732">Signal</keyword>
<dbReference type="GO" id="GO:0030246">
    <property type="term" value="F:carbohydrate binding"/>
    <property type="evidence" value="ECO:0007669"/>
    <property type="project" value="TreeGrafter"/>
</dbReference>
<evidence type="ECO:0000256" key="2">
    <source>
        <dbReference type="SAM" id="SignalP"/>
    </source>
</evidence>
<dbReference type="PIRSF" id="PIRSF006470">
    <property type="entry name" value="DctB"/>
    <property type="match status" value="1"/>
</dbReference>
<reference evidence="3 4" key="1">
    <citation type="submission" date="2017-02" db="EMBL/GenBank/DDBJ databases">
        <authorList>
            <person name="Dridi B."/>
        </authorList>
    </citation>
    <scope>NUCLEOTIDE SEQUENCE [LARGE SCALE GENOMIC DNA]</scope>
    <source>
        <strain evidence="3 4">JB380</strain>
    </source>
</reference>
<dbReference type="GO" id="GO:0030288">
    <property type="term" value="C:outer membrane-bounded periplasmic space"/>
    <property type="evidence" value="ECO:0007669"/>
    <property type="project" value="InterPro"/>
</dbReference>
<dbReference type="GO" id="GO:0055085">
    <property type="term" value="P:transmembrane transport"/>
    <property type="evidence" value="ECO:0007669"/>
    <property type="project" value="InterPro"/>
</dbReference>
<proteinExistence type="predicted"/>
<name>A0A1R4HV58_9GAMM</name>
<dbReference type="EMBL" id="FUKM01000021">
    <property type="protein sequence ID" value="SJN11425.1"/>
    <property type="molecule type" value="Genomic_DNA"/>
</dbReference>
<dbReference type="CDD" id="cd13603">
    <property type="entry name" value="PBP2_TRAP_Siap_TeaA_like"/>
    <property type="match status" value="1"/>
</dbReference>
<comment type="caution">
    <text evidence="3">The sequence shown here is derived from an EMBL/GenBank/DDBJ whole genome shotgun (WGS) entry which is preliminary data.</text>
</comment>
<feature type="chain" id="PRO_5012955422" evidence="2">
    <location>
        <begin position="23"/>
        <end position="325"/>
    </location>
</feature>
<protein>
    <submittedName>
        <fullName evidence="3">TRAP-type C4-dicarboxylate transport system, periplasmic component</fullName>
    </submittedName>
</protein>
<dbReference type="Pfam" id="PF03480">
    <property type="entry name" value="DctP"/>
    <property type="match status" value="1"/>
</dbReference>
<evidence type="ECO:0000256" key="1">
    <source>
        <dbReference type="ARBA" id="ARBA00022729"/>
    </source>
</evidence>
<gene>
    <name evidence="3" type="ORF">CZ787_05880</name>
</gene>
<dbReference type="PANTHER" id="PTHR33376:SF2">
    <property type="entry name" value="DICARBOXYLATE-BINDING PERIPLASMIC PROTEIN"/>
    <property type="match status" value="1"/>
</dbReference>
<dbReference type="OrthoDB" id="9771186at2"/>
<dbReference type="Gene3D" id="3.40.190.170">
    <property type="entry name" value="Bacterial extracellular solute-binding protein, family 7"/>
    <property type="match status" value="1"/>
</dbReference>